<reference evidence="1 2" key="1">
    <citation type="journal article" date="2022" name="New Phytol.">
        <title>Ecological generalism drives hyperdiversity of secondary metabolite gene clusters in xylarialean endophytes.</title>
        <authorList>
            <person name="Franco M.E.E."/>
            <person name="Wisecaver J.H."/>
            <person name="Arnold A.E."/>
            <person name="Ju Y.M."/>
            <person name="Slot J.C."/>
            <person name="Ahrendt S."/>
            <person name="Moore L.P."/>
            <person name="Eastman K.E."/>
            <person name="Scott K."/>
            <person name="Konkel Z."/>
            <person name="Mondo S.J."/>
            <person name="Kuo A."/>
            <person name="Hayes R.D."/>
            <person name="Haridas S."/>
            <person name="Andreopoulos B."/>
            <person name="Riley R."/>
            <person name="LaButti K."/>
            <person name="Pangilinan J."/>
            <person name="Lipzen A."/>
            <person name="Amirebrahimi M."/>
            <person name="Yan J."/>
            <person name="Adam C."/>
            <person name="Keymanesh K."/>
            <person name="Ng V."/>
            <person name="Louie K."/>
            <person name="Northen T."/>
            <person name="Drula E."/>
            <person name="Henrissat B."/>
            <person name="Hsieh H.M."/>
            <person name="Youens-Clark K."/>
            <person name="Lutzoni F."/>
            <person name="Miadlikowska J."/>
            <person name="Eastwood D.C."/>
            <person name="Hamelin R.C."/>
            <person name="Grigoriev I.V."/>
            <person name="U'Ren J.M."/>
        </authorList>
    </citation>
    <scope>NUCLEOTIDE SEQUENCE [LARGE SCALE GENOMIC DNA]</scope>
    <source>
        <strain evidence="1 2">ER1909</strain>
    </source>
</reference>
<proteinExistence type="predicted"/>
<accession>A0ACC0DHW5</accession>
<name>A0ACC0DHW5_9PEZI</name>
<evidence type="ECO:0000313" key="2">
    <source>
        <dbReference type="Proteomes" id="UP001497680"/>
    </source>
</evidence>
<protein>
    <submittedName>
        <fullName evidence="1">Uncharacterized protein</fullName>
    </submittedName>
</protein>
<keyword evidence="2" id="KW-1185">Reference proteome</keyword>
<organism evidence="1 2">
    <name type="scientific">Hypoxylon rubiginosum</name>
    <dbReference type="NCBI Taxonomy" id="110542"/>
    <lineage>
        <taxon>Eukaryota</taxon>
        <taxon>Fungi</taxon>
        <taxon>Dikarya</taxon>
        <taxon>Ascomycota</taxon>
        <taxon>Pezizomycotina</taxon>
        <taxon>Sordariomycetes</taxon>
        <taxon>Xylariomycetidae</taxon>
        <taxon>Xylariales</taxon>
        <taxon>Hypoxylaceae</taxon>
        <taxon>Hypoxylon</taxon>
    </lineage>
</organism>
<sequence>MSDAPLPAFPSATKQWHSKAQPSGSPTRPELSAKGKSVIITGGGNTGIGGETARYFAQAGAARIALLGRREKPLLENKAWINDKFPGVEVITIPTDVTKQSDVDTAFSNFTGNGKINVLIHAAATAGPNEDVIKADGEKYLETVQTNVAGSLWVARAFVRHAAPDAVAVAINSWAAHWTVVNGFDAYCTAKAACWRLWDTVGIMHPNLSVFHTQPGVVLTEMNLASGGAATVKNVQIDDVTLPASFNLWLASPEARFLKGKFLWCNWDIEELKAQAKELESGTKLSINLVGWPFEYTS</sequence>
<comment type="caution">
    <text evidence="1">The sequence shown here is derived from an EMBL/GenBank/DDBJ whole genome shotgun (WGS) entry which is preliminary data.</text>
</comment>
<gene>
    <name evidence="1" type="ORF">F4821DRAFT_175612</name>
</gene>
<evidence type="ECO:0000313" key="1">
    <source>
        <dbReference type="EMBL" id="KAI6092001.1"/>
    </source>
</evidence>
<dbReference type="Proteomes" id="UP001497680">
    <property type="component" value="Unassembled WGS sequence"/>
</dbReference>
<dbReference type="EMBL" id="MU394285">
    <property type="protein sequence ID" value="KAI6092001.1"/>
    <property type="molecule type" value="Genomic_DNA"/>
</dbReference>